<keyword evidence="2 4" id="KW-0064">Aspartyl protease</keyword>
<dbReference type="HOGENOM" id="CLU_525936_0_0_1"/>
<dbReference type="GeneID" id="18876812"/>
<dbReference type="SUPFAM" id="SSF50630">
    <property type="entry name" value="Acid proteases"/>
    <property type="match status" value="1"/>
</dbReference>
<evidence type="ECO:0000256" key="2">
    <source>
        <dbReference type="ARBA" id="ARBA00022750"/>
    </source>
</evidence>
<dbReference type="EMBL" id="JH687554">
    <property type="protein sequence ID" value="EIN04481.1"/>
    <property type="molecule type" value="Genomic_DNA"/>
</dbReference>
<sequence length="479" mass="50307">MAPSLLVFYYGLTIFLGSATVFSSPVSLPLVHRAPASGVSKLDIVQRGIGSTPNRPRRGARIRRGDVTLQVTVGTPPQHFLVTADTGSSDFWIGGPGSYGMSQTFDPTSSSSYEDKNEPVYIRYGLGSFTGTVGIDTVTVAGFTIPEAVVETGLSTSTAFGFSDMSGIMGFAWGQLSSSGLQTFTEQLVSQNMLAENKFSVYLGRALNNLTPDQAASNGTMPAGSLTFGGVDSSTYTGDIDYFPIVAELHWVVQADGISVNGQVVPDTNGIQAMMDTGTDLVVMPDNMFDAVSKAMGATVIQGAAYVDCSSMPTNVALRIQSKDYHFALEDLVRGVVDINSKTLSQEFGFKEGTQVCKLAWEGGQDDTEDGQTPMIIFGDYFLKAWTSVYDIDNKQVGLAAAAPASSLSTMSDVVNFYLKLQGADTSSNSSTKATGTSSAGSSSETSAAGRASDGLGGIQLLTLIMSLLGAALLSCHLV</sequence>
<dbReference type="InterPro" id="IPR034164">
    <property type="entry name" value="Pepsin-like_dom"/>
</dbReference>
<evidence type="ECO:0000313" key="8">
    <source>
        <dbReference type="Proteomes" id="UP000054196"/>
    </source>
</evidence>
<gene>
    <name evidence="7" type="ORF">PUNSTDRAFT_116452</name>
</gene>
<dbReference type="Pfam" id="PF00026">
    <property type="entry name" value="Asp"/>
    <property type="match status" value="1"/>
</dbReference>
<feature type="active site" evidence="3">
    <location>
        <position position="85"/>
    </location>
</feature>
<dbReference type="KEGG" id="psq:PUNSTDRAFT_116452"/>
<dbReference type="RefSeq" id="XP_007388276.1">
    <property type="nucleotide sequence ID" value="XM_007388214.1"/>
</dbReference>
<proteinExistence type="inferred from homology"/>
<evidence type="ECO:0000313" key="7">
    <source>
        <dbReference type="EMBL" id="EIN04481.1"/>
    </source>
</evidence>
<keyword evidence="8" id="KW-1185">Reference proteome</keyword>
<dbReference type="GO" id="GO:0006508">
    <property type="term" value="P:proteolysis"/>
    <property type="evidence" value="ECO:0007669"/>
    <property type="project" value="UniProtKB-KW"/>
</dbReference>
<dbReference type="GO" id="GO:0004190">
    <property type="term" value="F:aspartic-type endopeptidase activity"/>
    <property type="evidence" value="ECO:0007669"/>
    <property type="project" value="UniProtKB-KW"/>
</dbReference>
<dbReference type="PROSITE" id="PS00141">
    <property type="entry name" value="ASP_PROTEASE"/>
    <property type="match status" value="1"/>
</dbReference>
<organism evidence="7 8">
    <name type="scientific">Punctularia strigosozonata (strain HHB-11173)</name>
    <name type="common">White-rot fungus</name>
    <dbReference type="NCBI Taxonomy" id="741275"/>
    <lineage>
        <taxon>Eukaryota</taxon>
        <taxon>Fungi</taxon>
        <taxon>Dikarya</taxon>
        <taxon>Basidiomycota</taxon>
        <taxon>Agaricomycotina</taxon>
        <taxon>Agaricomycetes</taxon>
        <taxon>Corticiales</taxon>
        <taxon>Punctulariaceae</taxon>
        <taxon>Punctularia</taxon>
    </lineage>
</organism>
<dbReference type="InterPro" id="IPR001969">
    <property type="entry name" value="Aspartic_peptidase_AS"/>
</dbReference>
<comment type="similarity">
    <text evidence="1 4">Belongs to the peptidase A1 family.</text>
</comment>
<reference evidence="8" key="1">
    <citation type="journal article" date="2012" name="Science">
        <title>The Paleozoic origin of enzymatic lignin decomposition reconstructed from 31 fungal genomes.</title>
        <authorList>
            <person name="Floudas D."/>
            <person name="Binder M."/>
            <person name="Riley R."/>
            <person name="Barry K."/>
            <person name="Blanchette R.A."/>
            <person name="Henrissat B."/>
            <person name="Martinez A.T."/>
            <person name="Otillar R."/>
            <person name="Spatafora J.W."/>
            <person name="Yadav J.S."/>
            <person name="Aerts A."/>
            <person name="Benoit I."/>
            <person name="Boyd A."/>
            <person name="Carlson A."/>
            <person name="Copeland A."/>
            <person name="Coutinho P.M."/>
            <person name="de Vries R.P."/>
            <person name="Ferreira P."/>
            <person name="Findley K."/>
            <person name="Foster B."/>
            <person name="Gaskell J."/>
            <person name="Glotzer D."/>
            <person name="Gorecki P."/>
            <person name="Heitman J."/>
            <person name="Hesse C."/>
            <person name="Hori C."/>
            <person name="Igarashi K."/>
            <person name="Jurgens J.A."/>
            <person name="Kallen N."/>
            <person name="Kersten P."/>
            <person name="Kohler A."/>
            <person name="Kuees U."/>
            <person name="Kumar T.K.A."/>
            <person name="Kuo A."/>
            <person name="LaButti K."/>
            <person name="Larrondo L.F."/>
            <person name="Lindquist E."/>
            <person name="Ling A."/>
            <person name="Lombard V."/>
            <person name="Lucas S."/>
            <person name="Lundell T."/>
            <person name="Martin R."/>
            <person name="McLaughlin D.J."/>
            <person name="Morgenstern I."/>
            <person name="Morin E."/>
            <person name="Murat C."/>
            <person name="Nagy L.G."/>
            <person name="Nolan M."/>
            <person name="Ohm R.A."/>
            <person name="Patyshakuliyeva A."/>
            <person name="Rokas A."/>
            <person name="Ruiz-Duenas F.J."/>
            <person name="Sabat G."/>
            <person name="Salamov A."/>
            <person name="Samejima M."/>
            <person name="Schmutz J."/>
            <person name="Slot J.C."/>
            <person name="St John F."/>
            <person name="Stenlid J."/>
            <person name="Sun H."/>
            <person name="Sun S."/>
            <person name="Syed K."/>
            <person name="Tsang A."/>
            <person name="Wiebenga A."/>
            <person name="Young D."/>
            <person name="Pisabarro A."/>
            <person name="Eastwood D.C."/>
            <person name="Martin F."/>
            <person name="Cullen D."/>
            <person name="Grigoriev I.V."/>
            <person name="Hibbett D.S."/>
        </authorList>
    </citation>
    <scope>NUCLEOTIDE SEQUENCE [LARGE SCALE GENOMIC DNA]</scope>
    <source>
        <strain evidence="8">HHB-11173 SS5</strain>
    </source>
</reference>
<dbReference type="InterPro" id="IPR021109">
    <property type="entry name" value="Peptidase_aspartic_dom_sf"/>
</dbReference>
<dbReference type="AlphaFoldDB" id="R7S568"/>
<dbReference type="OrthoDB" id="2747330at2759"/>
<protein>
    <submittedName>
        <fullName evidence="7">Acid protease</fullName>
    </submittedName>
</protein>
<feature type="domain" description="Peptidase A1" evidence="6">
    <location>
        <begin position="67"/>
        <end position="400"/>
    </location>
</feature>
<dbReference type="PROSITE" id="PS51767">
    <property type="entry name" value="PEPTIDASE_A1"/>
    <property type="match status" value="1"/>
</dbReference>
<feature type="active site" evidence="3">
    <location>
        <position position="276"/>
    </location>
</feature>
<dbReference type="CDD" id="cd05471">
    <property type="entry name" value="pepsin_like"/>
    <property type="match status" value="1"/>
</dbReference>
<feature type="compositionally biased region" description="Low complexity" evidence="5">
    <location>
        <begin position="426"/>
        <end position="449"/>
    </location>
</feature>
<dbReference type="InterPro" id="IPR001461">
    <property type="entry name" value="Aspartic_peptidase_A1"/>
</dbReference>
<keyword evidence="4 7" id="KW-0645">Protease</keyword>
<dbReference type="Proteomes" id="UP000054196">
    <property type="component" value="Unassembled WGS sequence"/>
</dbReference>
<dbReference type="Gene3D" id="2.40.70.10">
    <property type="entry name" value="Acid Proteases"/>
    <property type="match status" value="2"/>
</dbReference>
<evidence type="ECO:0000256" key="5">
    <source>
        <dbReference type="SAM" id="MobiDB-lite"/>
    </source>
</evidence>
<dbReference type="PANTHER" id="PTHR47966">
    <property type="entry name" value="BETA-SITE APP-CLEAVING ENZYME, ISOFORM A-RELATED"/>
    <property type="match status" value="1"/>
</dbReference>
<dbReference type="PANTHER" id="PTHR47966:SF51">
    <property type="entry name" value="BETA-SITE APP-CLEAVING ENZYME, ISOFORM A-RELATED"/>
    <property type="match status" value="1"/>
</dbReference>
<dbReference type="eggNOG" id="KOG1339">
    <property type="taxonomic scope" value="Eukaryota"/>
</dbReference>
<dbReference type="PRINTS" id="PR00792">
    <property type="entry name" value="PEPSIN"/>
</dbReference>
<accession>R7S568</accession>
<evidence type="ECO:0000259" key="6">
    <source>
        <dbReference type="PROSITE" id="PS51767"/>
    </source>
</evidence>
<evidence type="ECO:0000256" key="3">
    <source>
        <dbReference type="PIRSR" id="PIRSR601461-1"/>
    </source>
</evidence>
<dbReference type="InterPro" id="IPR033121">
    <property type="entry name" value="PEPTIDASE_A1"/>
</dbReference>
<evidence type="ECO:0000256" key="1">
    <source>
        <dbReference type="ARBA" id="ARBA00007447"/>
    </source>
</evidence>
<keyword evidence="4" id="KW-0378">Hydrolase</keyword>
<evidence type="ECO:0000256" key="4">
    <source>
        <dbReference type="RuleBase" id="RU000454"/>
    </source>
</evidence>
<name>R7S568_PUNST</name>
<feature type="region of interest" description="Disordered" evidence="5">
    <location>
        <begin position="425"/>
        <end position="449"/>
    </location>
</feature>